<dbReference type="AlphaFoldDB" id="A4ZW40"/>
<accession>A4ZW40</accession>
<sequence>MADYKGIAKAIKVQGPRIPRKQWGEASWDTRARWKSETRLVELVRVLRDFPGAIHRNVKRLAALKRLSRCITRASLRRFWVIWISTMEFFVQRRECTAGWHGPWGQVTCNQTSEYTVSGFDLFTLRTSGLKGSFPVGCGYLDIKYLSSV</sequence>
<dbReference type="EMBL" id="EF490313">
    <property type="protein sequence ID" value="ABP93411.1"/>
    <property type="molecule type" value="mRNA"/>
</dbReference>
<reference evidence="1" key="1">
    <citation type="submission" date="2007-03" db="EMBL/GenBank/DDBJ databases">
        <title>Differentital expression of a gene encoding a sporulation-related protein during the gametogenesis in Laminaria japonica.</title>
        <authorList>
            <person name="Zhou Z.-G."/>
            <person name="Wang L.-L."/>
        </authorList>
    </citation>
    <scope>NUCLEOTIDE SEQUENCE</scope>
</reference>
<proteinExistence type="evidence at transcript level"/>
<organism evidence="1">
    <name type="scientific">Saccharina japonica</name>
    <name type="common">Sweet kelp</name>
    <name type="synonym">Laminaria japonica</name>
    <dbReference type="NCBI Taxonomy" id="88149"/>
    <lineage>
        <taxon>Eukaryota</taxon>
        <taxon>Sar</taxon>
        <taxon>Stramenopiles</taxon>
        <taxon>Ochrophyta</taxon>
        <taxon>PX clade</taxon>
        <taxon>Phaeophyceae</taxon>
        <taxon>Laminariales</taxon>
        <taxon>Laminariaceae</taxon>
        <taxon>Saccharina</taxon>
    </lineage>
</organism>
<protein>
    <submittedName>
        <fullName evidence="1">Sporulation-like protein</fullName>
    </submittedName>
</protein>
<evidence type="ECO:0000313" key="1">
    <source>
        <dbReference type="EMBL" id="ABP93411.1"/>
    </source>
</evidence>
<name>A4ZW40_SACJA</name>